<dbReference type="GO" id="GO:0030246">
    <property type="term" value="F:carbohydrate binding"/>
    <property type="evidence" value="ECO:0007669"/>
    <property type="project" value="TreeGrafter"/>
</dbReference>
<protein>
    <recommendedName>
        <fullName evidence="3">Beta-glucuronidase</fullName>
        <ecNumber evidence="2">3.2.1.31</ecNumber>
    </recommendedName>
</protein>
<evidence type="ECO:0000256" key="1">
    <source>
        <dbReference type="ARBA" id="ARBA00007401"/>
    </source>
</evidence>
<dbReference type="GO" id="GO:0005975">
    <property type="term" value="P:carbohydrate metabolic process"/>
    <property type="evidence" value="ECO:0007669"/>
    <property type="project" value="InterPro"/>
</dbReference>
<dbReference type="PROSITE" id="PS00608">
    <property type="entry name" value="GLYCOSYL_HYDROL_F2_2"/>
    <property type="match status" value="1"/>
</dbReference>
<evidence type="ECO:0000313" key="10">
    <source>
        <dbReference type="EMBL" id="KMK52125.1"/>
    </source>
</evidence>
<sequence length="592" mass="69070">MLYPLATETRQLIDLSGEWQFKFANHTDWQPIAVPASFNDQLVLSECKNYVGDFCYQTEFYLTPAMLKERIFIRFGSVSHFAQVRINDQTIGEHQGGFTPFEFEITQAVRLGKNLVRVDGNNILNNSTLPVGNYSEYQNEQGEMRKKVSENFDFFNYAGIHRPVKIWTKPQSYIEDITITYELEQTRAQVNVALMLQGDWDSAKIRIFDENDQEVAYSEGLVCQQLTIENVVRWQPRNAYLYKMQVMLYQNEQCLDSYTETFGMRTVEIKDNQFLINDKPFYFKGYGRHEDTHFNGRGLNNAANILDTNLMKWQGANSFRTSHYPYSEEMMRLADREGFVVIDETTAVGLMHNFGAGLINDPAEQDINTWQKYTTMEAHRQVIKELIQRDKNYACVVMWSIANEPSSAEEGAYEYFKPLFDLARECDPQKRPCCFVNIMLAPAGKDLVMALSDVICLNRYYGWYVNTADLSQAKKALQAELEYWHTLFPNKPIMFTEYGADTVAGLHDMDFNTPFTEEFQIEYYKAHHEVIDKLPYFIGEQVWNFADFQTKYGTFRVQGNKKGLFTRTREPKMAAHYFKERWNSIPHFGYKS</sequence>
<evidence type="ECO:0000256" key="5">
    <source>
        <dbReference type="ARBA" id="ARBA00023295"/>
    </source>
</evidence>
<dbReference type="InterPro" id="IPR008979">
    <property type="entry name" value="Galactose-bd-like_sf"/>
</dbReference>
<gene>
    <name evidence="10" type="ORF">RO21_02570</name>
</gene>
<dbReference type="STRING" id="67855.RO21_02570"/>
<dbReference type="AlphaFoldDB" id="A0A0J5P8Q2"/>
<dbReference type="PRINTS" id="PR00132">
    <property type="entry name" value="GLHYDRLASE2"/>
</dbReference>
<dbReference type="InterPro" id="IPR006104">
    <property type="entry name" value="Glyco_hydro_2_N"/>
</dbReference>
<dbReference type="InterPro" id="IPR036156">
    <property type="entry name" value="Beta-gal/glucu_dom_sf"/>
</dbReference>
<dbReference type="SUPFAM" id="SSF51445">
    <property type="entry name" value="(Trans)glycosidases"/>
    <property type="match status" value="1"/>
</dbReference>
<evidence type="ECO:0000256" key="2">
    <source>
        <dbReference type="ARBA" id="ARBA00012761"/>
    </source>
</evidence>
<comment type="similarity">
    <text evidence="1 6">Belongs to the glycosyl hydrolase 2 family.</text>
</comment>
<dbReference type="InterPro" id="IPR006103">
    <property type="entry name" value="Glyco_hydro_2_cat"/>
</dbReference>
<dbReference type="PANTHER" id="PTHR10066">
    <property type="entry name" value="BETA-GLUCURONIDASE"/>
    <property type="match status" value="1"/>
</dbReference>
<evidence type="ECO:0000259" key="7">
    <source>
        <dbReference type="Pfam" id="PF00703"/>
    </source>
</evidence>
<dbReference type="Gene3D" id="3.20.20.80">
    <property type="entry name" value="Glycosidases"/>
    <property type="match status" value="1"/>
</dbReference>
<dbReference type="InterPro" id="IPR017853">
    <property type="entry name" value="GH"/>
</dbReference>
<evidence type="ECO:0000313" key="11">
    <source>
        <dbReference type="Proteomes" id="UP000036270"/>
    </source>
</evidence>
<accession>A0A0J5P8Q2</accession>
<dbReference type="Gene3D" id="2.60.40.10">
    <property type="entry name" value="Immunoglobulins"/>
    <property type="match status" value="1"/>
</dbReference>
<dbReference type="InterPro" id="IPR006101">
    <property type="entry name" value="Glyco_hydro_2"/>
</dbReference>
<dbReference type="FunFam" id="3.20.20.80:FF:000080">
    <property type="entry name" value="Beta-glucuronidase UidA"/>
    <property type="match status" value="1"/>
</dbReference>
<dbReference type="RefSeq" id="WP_047976239.1">
    <property type="nucleotide sequence ID" value="NZ_JWIZ01000013.1"/>
</dbReference>
<dbReference type="EC" id="3.2.1.31" evidence="2"/>
<dbReference type="InterPro" id="IPR023230">
    <property type="entry name" value="Glyco_hydro_2_CS"/>
</dbReference>
<dbReference type="InterPro" id="IPR006102">
    <property type="entry name" value="Ig-like_GH2"/>
</dbReference>
<feature type="domain" description="Glycosyl hydrolases family 2 sugar binding" evidence="9">
    <location>
        <begin position="17"/>
        <end position="170"/>
    </location>
</feature>
<dbReference type="PROSITE" id="PS00719">
    <property type="entry name" value="GLYCOSYL_HYDROL_F2_1"/>
    <property type="match status" value="1"/>
</dbReference>
<evidence type="ECO:0000259" key="9">
    <source>
        <dbReference type="Pfam" id="PF02837"/>
    </source>
</evidence>
<proteinExistence type="inferred from homology"/>
<dbReference type="Proteomes" id="UP000036270">
    <property type="component" value="Unassembled WGS sequence"/>
</dbReference>
<dbReference type="SUPFAM" id="SSF49785">
    <property type="entry name" value="Galactose-binding domain-like"/>
    <property type="match status" value="1"/>
</dbReference>
<dbReference type="Pfam" id="PF02836">
    <property type="entry name" value="Glyco_hydro_2_C"/>
    <property type="match status" value="1"/>
</dbReference>
<feature type="domain" description="Glycoside hydrolase family 2 immunoglobulin-like beta-sandwich" evidence="7">
    <location>
        <begin position="173"/>
        <end position="265"/>
    </location>
</feature>
<dbReference type="EMBL" id="JWIZ01000013">
    <property type="protein sequence ID" value="KMK52125.1"/>
    <property type="molecule type" value="Genomic_DNA"/>
</dbReference>
<feature type="domain" description="Glycoside hydrolase family 2 catalytic" evidence="8">
    <location>
        <begin position="267"/>
        <end position="585"/>
    </location>
</feature>
<reference evidence="10 11" key="1">
    <citation type="submission" date="2014-12" db="EMBL/GenBank/DDBJ databases">
        <title>Reclassification of Actinobacillus muris as Muribacter muris.</title>
        <authorList>
            <person name="Christensen H."/>
            <person name="Nicklas W."/>
            <person name="Bisgaard M."/>
        </authorList>
    </citation>
    <scope>NUCLEOTIDE SEQUENCE [LARGE SCALE GENOMIC DNA]</scope>
    <source>
        <strain evidence="10 11">Ackerman80-443D</strain>
    </source>
</reference>
<keyword evidence="4 6" id="KW-0378">Hydrolase</keyword>
<name>A0A0J5P8Q2_9PAST</name>
<keyword evidence="5 6" id="KW-0326">Glycosidase</keyword>
<dbReference type="PATRIC" id="fig|67855.3.peg.282"/>
<dbReference type="Gene3D" id="2.60.120.260">
    <property type="entry name" value="Galactose-binding domain-like"/>
    <property type="match status" value="1"/>
</dbReference>
<evidence type="ECO:0000256" key="6">
    <source>
        <dbReference type="RuleBase" id="RU361154"/>
    </source>
</evidence>
<dbReference type="SUPFAM" id="SSF49303">
    <property type="entry name" value="beta-Galactosidase/glucuronidase domain"/>
    <property type="match status" value="1"/>
</dbReference>
<dbReference type="PANTHER" id="PTHR10066:SF67">
    <property type="entry name" value="BETA-GLUCURONIDASE"/>
    <property type="match status" value="1"/>
</dbReference>
<dbReference type="Pfam" id="PF00703">
    <property type="entry name" value="Glyco_hydro_2"/>
    <property type="match status" value="1"/>
</dbReference>
<organism evidence="10 11">
    <name type="scientific">Muribacter muris</name>
    <dbReference type="NCBI Taxonomy" id="67855"/>
    <lineage>
        <taxon>Bacteria</taxon>
        <taxon>Pseudomonadati</taxon>
        <taxon>Pseudomonadota</taxon>
        <taxon>Gammaproteobacteria</taxon>
        <taxon>Pasteurellales</taxon>
        <taxon>Pasteurellaceae</taxon>
        <taxon>Muribacter</taxon>
    </lineage>
</organism>
<dbReference type="NCBIfam" id="NF007538">
    <property type="entry name" value="PRK10150.1"/>
    <property type="match status" value="1"/>
</dbReference>
<dbReference type="GO" id="GO:0004566">
    <property type="term" value="F:beta-glucuronidase activity"/>
    <property type="evidence" value="ECO:0007669"/>
    <property type="project" value="UniProtKB-EC"/>
</dbReference>
<comment type="caution">
    <text evidence="10">The sequence shown here is derived from an EMBL/GenBank/DDBJ whole genome shotgun (WGS) entry which is preliminary data.</text>
</comment>
<keyword evidence="11" id="KW-1185">Reference proteome</keyword>
<evidence type="ECO:0000256" key="3">
    <source>
        <dbReference type="ARBA" id="ARBA00016205"/>
    </source>
</evidence>
<dbReference type="InterPro" id="IPR023232">
    <property type="entry name" value="Glyco_hydro_2_AS"/>
</dbReference>
<dbReference type="Pfam" id="PF02837">
    <property type="entry name" value="Glyco_hydro_2_N"/>
    <property type="match status" value="1"/>
</dbReference>
<dbReference type="InterPro" id="IPR013783">
    <property type="entry name" value="Ig-like_fold"/>
</dbReference>
<dbReference type="GO" id="GO:0019391">
    <property type="term" value="P:glucuronoside catabolic process"/>
    <property type="evidence" value="ECO:0007669"/>
    <property type="project" value="TreeGrafter"/>
</dbReference>
<evidence type="ECO:0000259" key="8">
    <source>
        <dbReference type="Pfam" id="PF02836"/>
    </source>
</evidence>
<evidence type="ECO:0000256" key="4">
    <source>
        <dbReference type="ARBA" id="ARBA00022801"/>
    </source>
</evidence>